<protein>
    <submittedName>
        <fullName evidence="2">Uncharacterized protein</fullName>
    </submittedName>
</protein>
<dbReference type="EMBL" id="AVOT02017736">
    <property type="protein sequence ID" value="MBW0504113.1"/>
    <property type="molecule type" value="Genomic_DNA"/>
</dbReference>
<dbReference type="Proteomes" id="UP000765509">
    <property type="component" value="Unassembled WGS sequence"/>
</dbReference>
<accession>A0A9Q3HG33</accession>
<organism evidence="2 3">
    <name type="scientific">Austropuccinia psidii MF-1</name>
    <dbReference type="NCBI Taxonomy" id="1389203"/>
    <lineage>
        <taxon>Eukaryota</taxon>
        <taxon>Fungi</taxon>
        <taxon>Dikarya</taxon>
        <taxon>Basidiomycota</taxon>
        <taxon>Pucciniomycotina</taxon>
        <taxon>Pucciniomycetes</taxon>
        <taxon>Pucciniales</taxon>
        <taxon>Sphaerophragmiaceae</taxon>
        <taxon>Austropuccinia</taxon>
    </lineage>
</organism>
<comment type="caution">
    <text evidence="2">The sequence shown here is derived from an EMBL/GenBank/DDBJ whole genome shotgun (WGS) entry which is preliminary data.</text>
</comment>
<keyword evidence="3" id="KW-1185">Reference proteome</keyword>
<feature type="compositionally biased region" description="Pro residues" evidence="1">
    <location>
        <begin position="237"/>
        <end position="246"/>
    </location>
</feature>
<sequence length="261" mass="29387">MLYSLVIQQPDPFFKQYHPAIRPRGIPCVCSSTKTDACDACKQAHKKFSFVVPPFRPCSQRSSQPRHPCKDYFVINDDESIPKREWMQGPQTGRQEQFQTISPHPSSIDLSTPPPRPPSNGHFTPRPERSDYTANEGWQWQEEIPAWADCHYALSPMGFKCQKPSRMDEPPIPGPIPSSKPYEDVPNCEPEPEVAPTQSMEEPFAFPTPPHSVITIENMPIRSASLHSYPGSLPSTPRTPPPPPLIPTITLARNLPTYNQP</sequence>
<name>A0A9Q3HG33_9BASI</name>
<feature type="region of interest" description="Disordered" evidence="1">
    <location>
        <begin position="168"/>
        <end position="211"/>
    </location>
</feature>
<proteinExistence type="predicted"/>
<evidence type="ECO:0000256" key="1">
    <source>
        <dbReference type="SAM" id="MobiDB-lite"/>
    </source>
</evidence>
<feature type="region of interest" description="Disordered" evidence="1">
    <location>
        <begin position="225"/>
        <end position="261"/>
    </location>
</feature>
<feature type="compositionally biased region" description="Polar residues" evidence="1">
    <location>
        <begin position="89"/>
        <end position="110"/>
    </location>
</feature>
<evidence type="ECO:0000313" key="3">
    <source>
        <dbReference type="Proteomes" id="UP000765509"/>
    </source>
</evidence>
<reference evidence="2" key="1">
    <citation type="submission" date="2021-03" db="EMBL/GenBank/DDBJ databases">
        <title>Draft genome sequence of rust myrtle Austropuccinia psidii MF-1, a brazilian biotype.</title>
        <authorList>
            <person name="Quecine M.C."/>
            <person name="Pachon D.M.R."/>
            <person name="Bonatelli M.L."/>
            <person name="Correr F.H."/>
            <person name="Franceschini L.M."/>
            <person name="Leite T.F."/>
            <person name="Margarido G.R.A."/>
            <person name="Almeida C.A."/>
            <person name="Ferrarezi J.A."/>
            <person name="Labate C.A."/>
        </authorList>
    </citation>
    <scope>NUCLEOTIDE SEQUENCE</scope>
    <source>
        <strain evidence="2">MF-1</strain>
    </source>
</reference>
<evidence type="ECO:0000313" key="2">
    <source>
        <dbReference type="EMBL" id="MBW0504113.1"/>
    </source>
</evidence>
<dbReference type="AlphaFoldDB" id="A0A9Q3HG33"/>
<gene>
    <name evidence="2" type="ORF">O181_043828</name>
</gene>
<feature type="region of interest" description="Disordered" evidence="1">
    <location>
        <begin position="82"/>
        <end position="133"/>
    </location>
</feature>